<dbReference type="InterPro" id="IPR002716">
    <property type="entry name" value="PIN_dom"/>
</dbReference>
<gene>
    <name evidence="3" type="ordered locus">Metvu_0937</name>
</gene>
<dbReference type="SUPFAM" id="SSF88723">
    <property type="entry name" value="PIN domain-like"/>
    <property type="match status" value="1"/>
</dbReference>
<name>C9RGU3_METVM</name>
<dbReference type="RefSeq" id="WP_015733015.1">
    <property type="nucleotide sequence ID" value="NC_013407.1"/>
</dbReference>
<sequence length="160" mass="18136">MIKVVLDTSVIVKSILLPRKSLPKDIYDREIKTHNKCKQLIKFLNNEGINVYLPKVALVEVASVLKRHGYPKIALQVIESLSNSYNFVSENEIFEHSIDIALKTGASGFDCYFIATSSMLNAILITDDEKMNKHANSIGLKSILIIEKEFKEIERILKND</sequence>
<proteinExistence type="predicted"/>
<reference evidence="3" key="1">
    <citation type="submission" date="2009-10" db="EMBL/GenBank/DDBJ databases">
        <title>Complete sequence of chromosome of Methanocaldococcus vulcanius M7.</title>
        <authorList>
            <consortium name="US DOE Joint Genome Institute"/>
            <person name="Lucas S."/>
            <person name="Copeland A."/>
            <person name="Lapidus A."/>
            <person name="Glavina del Rio T."/>
            <person name="Dalin E."/>
            <person name="Tice H."/>
            <person name="Bruce D."/>
            <person name="Goodwin L."/>
            <person name="Pitluck S."/>
            <person name="Lcollab F.I."/>
            <person name="Brettin T."/>
            <person name="Detter J.C."/>
            <person name="Han C."/>
            <person name="Tapia R."/>
            <person name="Kuske C.R."/>
            <person name="Schmutz J."/>
            <person name="Larimer F."/>
            <person name="Land M."/>
            <person name="Hauser L."/>
            <person name="Kyrpides N."/>
            <person name="Ovchinikova G."/>
            <person name="Sieprawska-Lupa M."/>
            <person name="Whitman W.B."/>
            <person name="Woyke T."/>
        </authorList>
    </citation>
    <scope>NUCLEOTIDE SEQUENCE [LARGE SCALE GENOMIC DNA]</scope>
    <source>
        <strain evidence="3">M7</strain>
    </source>
</reference>
<keyword evidence="4" id="KW-1185">Reference proteome</keyword>
<dbReference type="CDD" id="cd09873">
    <property type="entry name" value="PIN_Pae0151-like"/>
    <property type="match status" value="1"/>
</dbReference>
<dbReference type="InterPro" id="IPR029060">
    <property type="entry name" value="PIN-like_dom_sf"/>
</dbReference>
<keyword evidence="1" id="KW-0460">Magnesium</keyword>
<dbReference type="Pfam" id="PF01850">
    <property type="entry name" value="PIN"/>
    <property type="match status" value="1"/>
</dbReference>
<evidence type="ECO:0000259" key="2">
    <source>
        <dbReference type="Pfam" id="PF01850"/>
    </source>
</evidence>
<dbReference type="Gene3D" id="3.40.50.1010">
    <property type="entry name" value="5'-nuclease"/>
    <property type="match status" value="1"/>
</dbReference>
<dbReference type="HOGENOM" id="CLU_140143_0_0_2"/>
<accession>C9RGU3</accession>
<dbReference type="STRING" id="579137.Metvu_0937"/>
<dbReference type="InterPro" id="IPR051619">
    <property type="entry name" value="TypeII_TA_RNase_PINc/VapC"/>
</dbReference>
<dbReference type="PANTHER" id="PTHR35901">
    <property type="entry name" value="RIBONUCLEASE VAPC3"/>
    <property type="match status" value="1"/>
</dbReference>
<feature type="domain" description="PIN" evidence="2">
    <location>
        <begin position="33"/>
        <end position="135"/>
    </location>
</feature>
<dbReference type="InterPro" id="IPR044153">
    <property type="entry name" value="PIN_Pae0151-like"/>
</dbReference>
<dbReference type="Proteomes" id="UP000002063">
    <property type="component" value="Chromosome"/>
</dbReference>
<organism evidence="3 4">
    <name type="scientific">Methanocaldococcus vulcanius (strain ATCC 700851 / DSM 12094 / M7)</name>
    <name type="common">Methanococcus vulcanius</name>
    <dbReference type="NCBI Taxonomy" id="579137"/>
    <lineage>
        <taxon>Archaea</taxon>
        <taxon>Methanobacteriati</taxon>
        <taxon>Methanobacteriota</taxon>
        <taxon>Methanomada group</taxon>
        <taxon>Methanococci</taxon>
        <taxon>Methanococcales</taxon>
        <taxon>Methanocaldococcaceae</taxon>
        <taxon>Methanocaldococcus</taxon>
    </lineage>
</organism>
<dbReference type="GeneID" id="8513274"/>
<dbReference type="EMBL" id="CP001787">
    <property type="protein sequence ID" value="ACX72795.1"/>
    <property type="molecule type" value="Genomic_DNA"/>
</dbReference>
<evidence type="ECO:0000313" key="3">
    <source>
        <dbReference type="EMBL" id="ACX72795.1"/>
    </source>
</evidence>
<protein>
    <submittedName>
        <fullName evidence="3">PilT protein domain protein</fullName>
    </submittedName>
</protein>
<dbReference type="KEGG" id="mvu:Metvu_0937"/>
<dbReference type="eggNOG" id="arCOG00730">
    <property type="taxonomic scope" value="Archaea"/>
</dbReference>
<dbReference type="PANTHER" id="PTHR35901:SF1">
    <property type="entry name" value="EXONUCLEASE VAPC9"/>
    <property type="match status" value="1"/>
</dbReference>
<dbReference type="AlphaFoldDB" id="C9RGU3"/>
<dbReference type="OrthoDB" id="148235at2157"/>
<evidence type="ECO:0000256" key="1">
    <source>
        <dbReference type="ARBA" id="ARBA00022842"/>
    </source>
</evidence>
<evidence type="ECO:0000313" key="4">
    <source>
        <dbReference type="Proteomes" id="UP000002063"/>
    </source>
</evidence>